<proteinExistence type="predicted"/>
<dbReference type="EMBL" id="GBXM01085655">
    <property type="protein sequence ID" value="JAH22922.1"/>
    <property type="molecule type" value="Transcribed_RNA"/>
</dbReference>
<reference evidence="1" key="2">
    <citation type="journal article" date="2015" name="Fish Shellfish Immunol.">
        <title>Early steps in the European eel (Anguilla anguilla)-Vibrio vulnificus interaction in the gills: Role of the RtxA13 toxin.</title>
        <authorList>
            <person name="Callol A."/>
            <person name="Pajuelo D."/>
            <person name="Ebbesson L."/>
            <person name="Teles M."/>
            <person name="MacKenzie S."/>
            <person name="Amaro C."/>
        </authorList>
    </citation>
    <scope>NUCLEOTIDE SEQUENCE</scope>
</reference>
<sequence length="43" mass="5068">MHSKNSNNADVVLFHCCKLVYIMKYRLPVQTSHFSCPKSKKKR</sequence>
<name>A0A0E9R2E4_ANGAN</name>
<organism evidence="1">
    <name type="scientific">Anguilla anguilla</name>
    <name type="common">European freshwater eel</name>
    <name type="synonym">Muraena anguilla</name>
    <dbReference type="NCBI Taxonomy" id="7936"/>
    <lineage>
        <taxon>Eukaryota</taxon>
        <taxon>Metazoa</taxon>
        <taxon>Chordata</taxon>
        <taxon>Craniata</taxon>
        <taxon>Vertebrata</taxon>
        <taxon>Euteleostomi</taxon>
        <taxon>Actinopterygii</taxon>
        <taxon>Neopterygii</taxon>
        <taxon>Teleostei</taxon>
        <taxon>Anguilliformes</taxon>
        <taxon>Anguillidae</taxon>
        <taxon>Anguilla</taxon>
    </lineage>
</organism>
<reference evidence="1" key="1">
    <citation type="submission" date="2014-11" db="EMBL/GenBank/DDBJ databases">
        <authorList>
            <person name="Amaro Gonzalez C."/>
        </authorList>
    </citation>
    <scope>NUCLEOTIDE SEQUENCE</scope>
</reference>
<accession>A0A0E9R2E4</accession>
<protein>
    <submittedName>
        <fullName evidence="1">Uncharacterized protein</fullName>
    </submittedName>
</protein>
<evidence type="ECO:0000313" key="1">
    <source>
        <dbReference type="EMBL" id="JAH22922.1"/>
    </source>
</evidence>
<dbReference type="AlphaFoldDB" id="A0A0E9R2E4"/>